<comment type="caution">
    <text evidence="1">The sequence shown here is derived from an EMBL/GenBank/DDBJ whole genome shotgun (WGS) entry which is preliminary data.</text>
</comment>
<dbReference type="OrthoDB" id="4794476at2"/>
<dbReference type="Proteomes" id="UP000249915">
    <property type="component" value="Unassembled WGS sequence"/>
</dbReference>
<name>A0A2V4B954_9PSEU</name>
<dbReference type="AlphaFoldDB" id="A0A2V4B954"/>
<organism evidence="1 2">
    <name type="scientific">Prauserella muralis</name>
    <dbReference type="NCBI Taxonomy" id="588067"/>
    <lineage>
        <taxon>Bacteria</taxon>
        <taxon>Bacillati</taxon>
        <taxon>Actinomycetota</taxon>
        <taxon>Actinomycetes</taxon>
        <taxon>Pseudonocardiales</taxon>
        <taxon>Pseudonocardiaceae</taxon>
        <taxon>Prauserella</taxon>
    </lineage>
</organism>
<protein>
    <submittedName>
        <fullName evidence="1">Uncharacterized protein</fullName>
    </submittedName>
</protein>
<sequence length="100" mass="10575">MRRSRVQSFAAGLLTANSAPHLATAITGRRHLTPLAGRESGPATNAVWAGLNLAAGALLLRRSRRNGGDDWGADLLAFEAGYLAFAAWMAGSERVLRTNS</sequence>
<evidence type="ECO:0000313" key="1">
    <source>
        <dbReference type="EMBL" id="PXY31062.1"/>
    </source>
</evidence>
<proteinExistence type="predicted"/>
<accession>A0A2V4B954</accession>
<dbReference type="EMBL" id="MASW01000001">
    <property type="protein sequence ID" value="PXY31062.1"/>
    <property type="molecule type" value="Genomic_DNA"/>
</dbReference>
<reference evidence="1 2" key="1">
    <citation type="submission" date="2016-07" db="EMBL/GenBank/DDBJ databases">
        <title>Draft genome sequence of Prauserella muralis DSM 45305, isolated from a mould-covered wall in an indoor environment.</title>
        <authorList>
            <person name="Ruckert C."/>
            <person name="Albersmeier A."/>
            <person name="Jiang C.-L."/>
            <person name="Jiang Y."/>
            <person name="Kalinowski J."/>
            <person name="Schneider O."/>
            <person name="Winkler A."/>
            <person name="Zotchev S.B."/>
        </authorList>
    </citation>
    <scope>NUCLEOTIDE SEQUENCE [LARGE SCALE GENOMIC DNA]</scope>
    <source>
        <strain evidence="1 2">DSM 45305</strain>
    </source>
</reference>
<keyword evidence="2" id="KW-1185">Reference proteome</keyword>
<evidence type="ECO:0000313" key="2">
    <source>
        <dbReference type="Proteomes" id="UP000249915"/>
    </source>
</evidence>
<dbReference type="RefSeq" id="WP_112279087.1">
    <property type="nucleotide sequence ID" value="NZ_MASW01000001.1"/>
</dbReference>
<gene>
    <name evidence="1" type="ORF">BAY60_01175</name>
</gene>